<feature type="transmembrane region" description="Helical" evidence="1">
    <location>
        <begin position="47"/>
        <end position="67"/>
    </location>
</feature>
<dbReference type="Proteomes" id="UP001410394">
    <property type="component" value="Unassembled WGS sequence"/>
</dbReference>
<reference evidence="3 4" key="1">
    <citation type="journal article" date="2018" name="Int. J. Syst. Evol. Microbiol.">
        <title>Uliginosibacterium sediminicola sp. nov., isolated from freshwater sediment.</title>
        <authorList>
            <person name="Hwang W.M."/>
            <person name="Kim S.M."/>
            <person name="Kang K."/>
            <person name="Ahn T.Y."/>
        </authorList>
    </citation>
    <scope>NUCLEOTIDE SEQUENCE [LARGE SCALE GENOMIC DNA]</scope>
    <source>
        <strain evidence="3 4">M1-21</strain>
    </source>
</reference>
<accession>A0ABU9Z010</accession>
<dbReference type="EMBL" id="JBDIVE010000006">
    <property type="protein sequence ID" value="MEN3069301.1"/>
    <property type="molecule type" value="Genomic_DNA"/>
</dbReference>
<dbReference type="NCBIfam" id="TIGR03647">
    <property type="entry name" value="Na_symport_sm"/>
    <property type="match status" value="1"/>
</dbReference>
<evidence type="ECO:0000256" key="1">
    <source>
        <dbReference type="SAM" id="Phobius"/>
    </source>
</evidence>
<comment type="caution">
    <text evidence="3">The sequence shown here is derived from an EMBL/GenBank/DDBJ whole genome shotgun (WGS) entry which is preliminary data.</text>
</comment>
<organism evidence="3 4">
    <name type="scientific">Uliginosibacterium sediminicola</name>
    <dbReference type="NCBI Taxonomy" id="2024550"/>
    <lineage>
        <taxon>Bacteria</taxon>
        <taxon>Pseudomonadati</taxon>
        <taxon>Pseudomonadota</taxon>
        <taxon>Betaproteobacteria</taxon>
        <taxon>Rhodocyclales</taxon>
        <taxon>Zoogloeaceae</taxon>
        <taxon>Uliginosibacterium</taxon>
    </lineage>
</organism>
<dbReference type="RefSeq" id="WP_345920071.1">
    <property type="nucleotide sequence ID" value="NZ_JBDIVE010000006.1"/>
</dbReference>
<name>A0ABU9Z010_9RHOO</name>
<dbReference type="Pfam" id="PF13937">
    <property type="entry name" value="DUF4212"/>
    <property type="match status" value="1"/>
</dbReference>
<keyword evidence="1" id="KW-1133">Transmembrane helix</keyword>
<dbReference type="InterPro" id="IPR019886">
    <property type="entry name" value="Na_symporter_ssu"/>
</dbReference>
<proteinExistence type="predicted"/>
<protein>
    <submittedName>
        <fullName evidence="3">Sodium/substrate symporter small subunit</fullName>
    </submittedName>
</protein>
<evidence type="ECO:0000313" key="3">
    <source>
        <dbReference type="EMBL" id="MEN3069301.1"/>
    </source>
</evidence>
<evidence type="ECO:0000313" key="4">
    <source>
        <dbReference type="Proteomes" id="UP001410394"/>
    </source>
</evidence>
<keyword evidence="1" id="KW-0472">Membrane</keyword>
<keyword evidence="1" id="KW-0812">Transmembrane</keyword>
<sequence>MSKPYWRKTRAVTALLLLLWFLVCVFSCVYAGPLNAYVFLGFPLGFYFAAQGSLLIFLLILCLYACYMNRLDRRQQGDDSREN</sequence>
<gene>
    <name evidence="3" type="ORF">ABDB84_12490</name>
</gene>
<keyword evidence="4" id="KW-1185">Reference proteome</keyword>
<feature type="domain" description="Sodium symporter small subunit" evidence="2">
    <location>
        <begin position="3"/>
        <end position="74"/>
    </location>
</feature>
<evidence type="ECO:0000259" key="2">
    <source>
        <dbReference type="Pfam" id="PF13937"/>
    </source>
</evidence>